<dbReference type="InterPro" id="IPR051309">
    <property type="entry name" value="ABCF_ATPase"/>
</dbReference>
<dbReference type="InterPro" id="IPR017871">
    <property type="entry name" value="ABC_transporter-like_CS"/>
</dbReference>
<dbReference type="GO" id="GO:0016887">
    <property type="term" value="F:ATP hydrolysis activity"/>
    <property type="evidence" value="ECO:0007669"/>
    <property type="project" value="InterPro"/>
</dbReference>
<evidence type="ECO:0000256" key="2">
    <source>
        <dbReference type="ARBA" id="ARBA00022840"/>
    </source>
</evidence>
<dbReference type="PROSITE" id="PS50893">
    <property type="entry name" value="ABC_TRANSPORTER_2"/>
    <property type="match status" value="2"/>
</dbReference>
<dbReference type="FunFam" id="3.40.50.300:FF:000011">
    <property type="entry name" value="Putative ABC transporter ATP-binding component"/>
    <property type="match status" value="1"/>
</dbReference>
<keyword evidence="1" id="KW-0547">Nucleotide-binding</keyword>
<accession>A0A8J3ZQS4</accession>
<comment type="caution">
    <text evidence="4">The sequence shown here is derived from an EMBL/GenBank/DDBJ whole genome shotgun (WGS) entry which is preliminary data.</text>
</comment>
<dbReference type="Proteomes" id="UP000635606">
    <property type="component" value="Unassembled WGS sequence"/>
</dbReference>
<feature type="domain" description="ABC transporter" evidence="3">
    <location>
        <begin position="352"/>
        <end position="551"/>
    </location>
</feature>
<dbReference type="AlphaFoldDB" id="A0A8J3ZQS4"/>
<evidence type="ECO:0000259" key="3">
    <source>
        <dbReference type="PROSITE" id="PS50893"/>
    </source>
</evidence>
<evidence type="ECO:0000313" key="4">
    <source>
        <dbReference type="EMBL" id="GIJ65840.1"/>
    </source>
</evidence>
<evidence type="ECO:0000256" key="1">
    <source>
        <dbReference type="ARBA" id="ARBA00022741"/>
    </source>
</evidence>
<gene>
    <name evidence="4" type="ORF">Voc01_007570</name>
</gene>
<dbReference type="PROSITE" id="PS00211">
    <property type="entry name" value="ABC_TRANSPORTER_1"/>
    <property type="match status" value="2"/>
</dbReference>
<evidence type="ECO:0000313" key="5">
    <source>
        <dbReference type="Proteomes" id="UP000635606"/>
    </source>
</evidence>
<feature type="domain" description="ABC transporter" evidence="3">
    <location>
        <begin position="8"/>
        <end position="262"/>
    </location>
</feature>
<dbReference type="Gene3D" id="3.40.50.300">
    <property type="entry name" value="P-loop containing nucleotide triphosphate hydrolases"/>
    <property type="match status" value="2"/>
</dbReference>
<protein>
    <submittedName>
        <fullName evidence="4">ABC transporter ATP-binding protein</fullName>
    </submittedName>
</protein>
<sequence length="551" mass="60813">MGILVGMLKAVSLSKRHDGDTLFAKLNLVVGRGDRIGLVGPNGSGKSSLLNVLAGVEPPTGGQVLRSPGATVGYFAQQVPDPNARVGEFLAAGLGDVVEVNERLDVLRERLTHDHSARALTEYGDLDDRWTHLTGWNAETWLAQVRNRLDIEHLPAGSTLGEISGGEQARLTLARVLLEAPELLLLDEPTNHLDADGIAWLGDWLARFPGGVLVVSHDRDFLDRVVTRIVELDGIHEEPQFYTGGYTEYRAEKARRWAKLLLDYEAQEKDRRRWEADIEKTKEYAADKEATILKRGRDQQNRLAKKVAKKAKARERRLRRQMMATKWLAEPQTRPPLVIKMQGDAPEPGPVLDATGLTVALGGQTILRDVDLTVHSGDRVLIGGRNGAGKSTLLRVFAGQLEPDGGTVSGRGVLLPQTHDTVRSGVTVFDYFRSRLPVYADDAEQLLEAYLFGPDQWNRPLRALSAGELRRLLLAVMANSPARTLLLDEPTNYLDFDALEVVEQAFAEFEGTLLVVTHDARFAAAVGCGRTWRVADARVTEELDPHTDVRP</sequence>
<dbReference type="SUPFAM" id="SSF52540">
    <property type="entry name" value="P-loop containing nucleoside triphosphate hydrolases"/>
    <property type="match status" value="2"/>
</dbReference>
<dbReference type="InterPro" id="IPR003593">
    <property type="entry name" value="AAA+_ATPase"/>
</dbReference>
<proteinExistence type="predicted"/>
<dbReference type="Pfam" id="PF00005">
    <property type="entry name" value="ABC_tran"/>
    <property type="match status" value="2"/>
</dbReference>
<dbReference type="CDD" id="cd03221">
    <property type="entry name" value="ABCF_EF-3"/>
    <property type="match status" value="2"/>
</dbReference>
<dbReference type="PANTHER" id="PTHR42855:SF2">
    <property type="entry name" value="DRUG RESISTANCE ABC TRANSPORTER,ATP-BINDING PROTEIN"/>
    <property type="match status" value="1"/>
</dbReference>
<organism evidence="4 5">
    <name type="scientific">Virgisporangium ochraceum</name>
    <dbReference type="NCBI Taxonomy" id="65505"/>
    <lineage>
        <taxon>Bacteria</taxon>
        <taxon>Bacillati</taxon>
        <taxon>Actinomycetota</taxon>
        <taxon>Actinomycetes</taxon>
        <taxon>Micromonosporales</taxon>
        <taxon>Micromonosporaceae</taxon>
        <taxon>Virgisporangium</taxon>
    </lineage>
</organism>
<keyword evidence="5" id="KW-1185">Reference proteome</keyword>
<name>A0A8J3ZQS4_9ACTN</name>
<dbReference type="PANTHER" id="PTHR42855">
    <property type="entry name" value="ABC TRANSPORTER ATP-BINDING SUBUNIT"/>
    <property type="match status" value="1"/>
</dbReference>
<dbReference type="InterPro" id="IPR027417">
    <property type="entry name" value="P-loop_NTPase"/>
</dbReference>
<dbReference type="EMBL" id="BOPH01000010">
    <property type="protein sequence ID" value="GIJ65840.1"/>
    <property type="molecule type" value="Genomic_DNA"/>
</dbReference>
<dbReference type="GO" id="GO:0005524">
    <property type="term" value="F:ATP binding"/>
    <property type="evidence" value="ECO:0007669"/>
    <property type="project" value="UniProtKB-KW"/>
</dbReference>
<keyword evidence="2 4" id="KW-0067">ATP-binding</keyword>
<dbReference type="InterPro" id="IPR003439">
    <property type="entry name" value="ABC_transporter-like_ATP-bd"/>
</dbReference>
<reference evidence="4" key="1">
    <citation type="submission" date="2021-01" db="EMBL/GenBank/DDBJ databases">
        <title>Whole genome shotgun sequence of Virgisporangium ochraceum NBRC 16418.</title>
        <authorList>
            <person name="Komaki H."/>
            <person name="Tamura T."/>
        </authorList>
    </citation>
    <scope>NUCLEOTIDE SEQUENCE</scope>
    <source>
        <strain evidence="4">NBRC 16418</strain>
    </source>
</reference>
<dbReference type="SMART" id="SM00382">
    <property type="entry name" value="AAA"/>
    <property type="match status" value="2"/>
</dbReference>